<dbReference type="Proteomes" id="UP000011668">
    <property type="component" value="Unassembled WGS sequence"/>
</dbReference>
<sequence>MTAIIKTRLSHGIQAQPRCQTLTFDNFCHLLYHAFVSRLDAHSRRFSVIGLVCGCAPGIQIL</sequence>
<comment type="caution">
    <text evidence="1">The sequence shown here is derived from an EMBL/GenBank/DDBJ whole genome shotgun (WGS) entry which is preliminary data.</text>
</comment>
<accession>L8WWE6</accession>
<reference evidence="1 2" key="1">
    <citation type="journal article" date="2013" name="Nat. Commun.">
        <title>The evolution and pathogenic mechanisms of the rice sheath blight pathogen.</title>
        <authorList>
            <person name="Zheng A."/>
            <person name="Lin R."/>
            <person name="Xu L."/>
            <person name="Qin P."/>
            <person name="Tang C."/>
            <person name="Ai P."/>
            <person name="Zhang D."/>
            <person name="Liu Y."/>
            <person name="Sun Z."/>
            <person name="Feng H."/>
            <person name="Wang Y."/>
            <person name="Chen Y."/>
            <person name="Liang X."/>
            <person name="Fu R."/>
            <person name="Li Q."/>
            <person name="Zhang J."/>
            <person name="Yu X."/>
            <person name="Xie Z."/>
            <person name="Ding L."/>
            <person name="Guan P."/>
            <person name="Tang J."/>
            <person name="Liang Y."/>
            <person name="Wang S."/>
            <person name="Deng Q."/>
            <person name="Li S."/>
            <person name="Zhu J."/>
            <person name="Wang L."/>
            <person name="Liu H."/>
            <person name="Li P."/>
        </authorList>
    </citation>
    <scope>NUCLEOTIDE SEQUENCE [LARGE SCALE GENOMIC DNA]</scope>
    <source>
        <strain evidence="2">AG-1 IA</strain>
    </source>
</reference>
<gene>
    <name evidence="1" type="ORF">AG1IA_04850</name>
</gene>
<name>L8WWE6_THACA</name>
<evidence type="ECO:0000313" key="2">
    <source>
        <dbReference type="Proteomes" id="UP000011668"/>
    </source>
</evidence>
<keyword evidence="2" id="KW-1185">Reference proteome</keyword>
<dbReference type="AlphaFoldDB" id="L8WWE6"/>
<evidence type="ECO:0000313" key="1">
    <source>
        <dbReference type="EMBL" id="ELU41113.1"/>
    </source>
</evidence>
<protein>
    <submittedName>
        <fullName evidence="1">Uncharacterized protein</fullName>
    </submittedName>
</protein>
<proteinExistence type="predicted"/>
<dbReference type="EMBL" id="AFRT01001129">
    <property type="protein sequence ID" value="ELU41113.1"/>
    <property type="molecule type" value="Genomic_DNA"/>
</dbReference>
<dbReference type="HOGENOM" id="CLU_2905716_0_0_1"/>
<organism evidence="1 2">
    <name type="scientific">Thanatephorus cucumeris (strain AG1-IA)</name>
    <name type="common">Rice sheath blight fungus</name>
    <name type="synonym">Rhizoctonia solani</name>
    <dbReference type="NCBI Taxonomy" id="983506"/>
    <lineage>
        <taxon>Eukaryota</taxon>
        <taxon>Fungi</taxon>
        <taxon>Dikarya</taxon>
        <taxon>Basidiomycota</taxon>
        <taxon>Agaricomycotina</taxon>
        <taxon>Agaricomycetes</taxon>
        <taxon>Cantharellales</taxon>
        <taxon>Ceratobasidiaceae</taxon>
        <taxon>Rhizoctonia</taxon>
        <taxon>Rhizoctonia solani AG-1</taxon>
    </lineage>
</organism>